<dbReference type="EMBL" id="FNET01000001">
    <property type="protein sequence ID" value="SDJ03931.1"/>
    <property type="molecule type" value="Genomic_DNA"/>
</dbReference>
<dbReference type="Proteomes" id="UP000199682">
    <property type="component" value="Unassembled WGS sequence"/>
</dbReference>
<feature type="transmembrane region" description="Helical" evidence="1">
    <location>
        <begin position="60"/>
        <end position="81"/>
    </location>
</feature>
<keyword evidence="1" id="KW-0812">Transmembrane</keyword>
<dbReference type="RefSeq" id="WP_143027575.1">
    <property type="nucleotide sequence ID" value="NZ_FNET01000001.1"/>
</dbReference>
<accession>A0A1G8QGX6</accession>
<name>A0A1G8QGX6_9PSEU</name>
<dbReference type="InterPro" id="IPR021401">
    <property type="entry name" value="DUF3040"/>
</dbReference>
<evidence type="ECO:0000313" key="3">
    <source>
        <dbReference type="Proteomes" id="UP000199682"/>
    </source>
</evidence>
<protein>
    <submittedName>
        <fullName evidence="2">Uncharacterized protein</fullName>
    </submittedName>
</protein>
<proteinExistence type="predicted"/>
<organism evidence="2 3">
    <name type="scientific">Lentzea albidocapillata subsp. violacea</name>
    <dbReference type="NCBI Taxonomy" id="128104"/>
    <lineage>
        <taxon>Bacteria</taxon>
        <taxon>Bacillati</taxon>
        <taxon>Actinomycetota</taxon>
        <taxon>Actinomycetes</taxon>
        <taxon>Pseudonocardiales</taxon>
        <taxon>Pseudonocardiaceae</taxon>
        <taxon>Lentzea</taxon>
    </lineage>
</organism>
<evidence type="ECO:0000256" key="1">
    <source>
        <dbReference type="SAM" id="Phobius"/>
    </source>
</evidence>
<feature type="transmembrane region" description="Helical" evidence="1">
    <location>
        <begin position="36"/>
        <end position="54"/>
    </location>
</feature>
<keyword evidence="1" id="KW-1133">Transmembrane helix</keyword>
<dbReference type="Pfam" id="PF11239">
    <property type="entry name" value="DUF3040"/>
    <property type="match status" value="1"/>
</dbReference>
<evidence type="ECO:0000313" key="2">
    <source>
        <dbReference type="EMBL" id="SDJ03931.1"/>
    </source>
</evidence>
<dbReference type="AlphaFoldDB" id="A0A1G8QGX6"/>
<reference evidence="3" key="1">
    <citation type="submission" date="2016-10" db="EMBL/GenBank/DDBJ databases">
        <authorList>
            <person name="Varghese N."/>
            <person name="Submissions S."/>
        </authorList>
    </citation>
    <scope>NUCLEOTIDE SEQUENCE [LARGE SCALE GENOMIC DNA]</scope>
    <source>
        <strain evidence="3">DSM 44796</strain>
    </source>
</reference>
<sequence length="88" mass="9401">MRGIRTPVGTAAILAVLRDLANLSGVRHHHRLSQRALFVVLLLLTYVVGLTLLVGGVALASVVLIVVGVIVTAIYPVLVTVKGVRRKR</sequence>
<gene>
    <name evidence="2" type="ORF">SAMN04488074_101346</name>
</gene>
<keyword evidence="1" id="KW-0472">Membrane</keyword>